<dbReference type="RefSeq" id="WP_068483573.1">
    <property type="nucleotide sequence ID" value="NZ_CP018760.1"/>
</dbReference>
<proteinExistence type="predicted"/>
<dbReference type="KEGG" id="mart:BTR34_11555"/>
<comment type="caution">
    <text evidence="2">The sequence shown here is derived from an EMBL/GenBank/DDBJ whole genome shotgun (WGS) entry which is preliminary data.</text>
</comment>
<accession>A0A1B7ZC55</accession>
<organism evidence="2 3">
    <name type="scientific">Maribacter hydrothermalis</name>
    <dbReference type="NCBI Taxonomy" id="1836467"/>
    <lineage>
        <taxon>Bacteria</taxon>
        <taxon>Pseudomonadati</taxon>
        <taxon>Bacteroidota</taxon>
        <taxon>Flavobacteriia</taxon>
        <taxon>Flavobacteriales</taxon>
        <taxon>Flavobacteriaceae</taxon>
        <taxon>Maribacter</taxon>
    </lineage>
</organism>
<evidence type="ECO:0000313" key="3">
    <source>
        <dbReference type="Proteomes" id="UP000092164"/>
    </source>
</evidence>
<dbReference type="EMBL" id="LZFP01000007">
    <property type="protein sequence ID" value="OBR40465.1"/>
    <property type="molecule type" value="Genomic_DNA"/>
</dbReference>
<dbReference type="PANTHER" id="PTHR40112:SF1">
    <property type="entry name" value="H2HPP ISOMERASE"/>
    <property type="match status" value="1"/>
</dbReference>
<feature type="domain" description="Cupin type-2" evidence="1">
    <location>
        <begin position="31"/>
        <end position="97"/>
    </location>
</feature>
<sequence length="102" mass="11331">MISKLLDIEAIEIMPGFYGKIIPSEEISIAFFEVDKGASVGEHLHSHEQIMHIIEGEFEIVIEGNTHIAKAGDLITIPANKKHKGKALTPCRFMDVFVKNSD</sequence>
<evidence type="ECO:0000313" key="2">
    <source>
        <dbReference type="EMBL" id="OBR40465.1"/>
    </source>
</evidence>
<dbReference type="AlphaFoldDB" id="A0A1B7ZC55"/>
<evidence type="ECO:0000259" key="1">
    <source>
        <dbReference type="Pfam" id="PF07883"/>
    </source>
</evidence>
<dbReference type="Pfam" id="PF07883">
    <property type="entry name" value="Cupin_2"/>
    <property type="match status" value="1"/>
</dbReference>
<dbReference type="Gene3D" id="2.60.120.10">
    <property type="entry name" value="Jelly Rolls"/>
    <property type="match status" value="1"/>
</dbReference>
<dbReference type="PANTHER" id="PTHR40112">
    <property type="entry name" value="H2HPP ISOMERASE"/>
    <property type="match status" value="1"/>
</dbReference>
<gene>
    <name evidence="2" type="ORF">A9200_15210</name>
</gene>
<dbReference type="InterPro" id="IPR011051">
    <property type="entry name" value="RmlC_Cupin_sf"/>
</dbReference>
<dbReference type="InterPro" id="IPR014710">
    <property type="entry name" value="RmlC-like_jellyroll"/>
</dbReference>
<dbReference type="InterPro" id="IPR013096">
    <property type="entry name" value="Cupin_2"/>
</dbReference>
<keyword evidence="3" id="KW-1185">Reference proteome</keyword>
<dbReference type="STRING" id="1836467.BTR34_11555"/>
<dbReference type="InterPro" id="IPR052535">
    <property type="entry name" value="Bacilysin_H2HPP_isomerase"/>
</dbReference>
<name>A0A1B7ZC55_9FLAO</name>
<dbReference type="SUPFAM" id="SSF51182">
    <property type="entry name" value="RmlC-like cupins"/>
    <property type="match status" value="1"/>
</dbReference>
<dbReference type="Proteomes" id="UP000092164">
    <property type="component" value="Unassembled WGS sequence"/>
</dbReference>
<dbReference type="OrthoDB" id="9811153at2"/>
<protein>
    <submittedName>
        <fullName evidence="2">Cupin</fullName>
    </submittedName>
</protein>
<reference evidence="3" key="1">
    <citation type="submission" date="2016-06" db="EMBL/GenBank/DDBJ databases">
        <authorList>
            <person name="Zhan P."/>
        </authorList>
    </citation>
    <scope>NUCLEOTIDE SEQUENCE [LARGE SCALE GENOMIC DNA]</scope>
    <source>
        <strain evidence="3">T28</strain>
    </source>
</reference>